<reference evidence="5 6" key="1">
    <citation type="submission" date="2019-01" db="EMBL/GenBank/DDBJ databases">
        <title>Ancylomarina salipaludis sp. nov., isolated from a salt marsh.</title>
        <authorList>
            <person name="Yoon J.-H."/>
        </authorList>
    </citation>
    <scope>NUCLEOTIDE SEQUENCE [LARGE SCALE GENOMIC DNA]</scope>
    <source>
        <strain evidence="5 6">SHSM-M15</strain>
    </source>
</reference>
<dbReference type="SUPFAM" id="SSF53187">
    <property type="entry name" value="Zn-dependent exopeptidases"/>
    <property type="match status" value="1"/>
</dbReference>
<evidence type="ECO:0000313" key="5">
    <source>
        <dbReference type="EMBL" id="RXQ91568.1"/>
    </source>
</evidence>
<dbReference type="EC" id="3.5.1.28" evidence="2"/>
<dbReference type="Pfam" id="PF01520">
    <property type="entry name" value="Amidase_3"/>
    <property type="match status" value="1"/>
</dbReference>
<dbReference type="Proteomes" id="UP000289703">
    <property type="component" value="Unassembled WGS sequence"/>
</dbReference>
<keyword evidence="6" id="KW-1185">Reference proteome</keyword>
<proteinExistence type="predicted"/>
<evidence type="ECO:0000313" key="6">
    <source>
        <dbReference type="Proteomes" id="UP000289703"/>
    </source>
</evidence>
<dbReference type="SMART" id="SM00646">
    <property type="entry name" value="Ami_3"/>
    <property type="match status" value="1"/>
</dbReference>
<feature type="domain" description="MurNAc-LAA" evidence="4">
    <location>
        <begin position="92"/>
        <end position="251"/>
    </location>
</feature>
<organism evidence="5 6">
    <name type="scientific">Ancylomarina salipaludis</name>
    <dbReference type="NCBI Taxonomy" id="2501299"/>
    <lineage>
        <taxon>Bacteria</taxon>
        <taxon>Pseudomonadati</taxon>
        <taxon>Bacteroidota</taxon>
        <taxon>Bacteroidia</taxon>
        <taxon>Marinilabiliales</taxon>
        <taxon>Marinifilaceae</taxon>
        <taxon>Ancylomarina</taxon>
    </lineage>
</organism>
<dbReference type="RefSeq" id="WP_129255021.1">
    <property type="nucleotide sequence ID" value="NZ_SAXA01000011.1"/>
</dbReference>
<sequence length="364" mass="41315">MNRVSVFLMVLVLCTNSFFSKGQNSEYKINTIVIDAGHGGKDPGAIGKHSYEKNIVLSIALKTGNYIKENFPDIKVVYTRDTDVFIPLQERPEIANRCKADLFISIHANSLKNNTRTYGTETFILGLHKSEDNLAVAMKENSVMLYEDDYSNKYEGFNPKDPASYIIFNLMHSLHIDNSTSMAQHTEYQFKSRVGRQSRGVKAAELWVLRKASMPSVLIEVGFISNPKEEKFLLSEKGQDYMASGIFRAFRSYKEEIERHSSRTLVIKKTEVADTNSDEVCFCIQVKSSSKRIPLNSKVFEGLGTIEEHLINGVYKYSVGHSTNLKTVINKKREIKRRVSDCFIVAYYKGNPISIKEAKNIQKS</sequence>
<dbReference type="PANTHER" id="PTHR30404">
    <property type="entry name" value="N-ACETYLMURAMOYL-L-ALANINE AMIDASE"/>
    <property type="match status" value="1"/>
</dbReference>
<dbReference type="EMBL" id="SAXA01000011">
    <property type="protein sequence ID" value="RXQ91568.1"/>
    <property type="molecule type" value="Genomic_DNA"/>
</dbReference>
<dbReference type="OrthoDB" id="9806267at2"/>
<evidence type="ECO:0000256" key="1">
    <source>
        <dbReference type="ARBA" id="ARBA00001561"/>
    </source>
</evidence>
<dbReference type="InterPro" id="IPR050695">
    <property type="entry name" value="N-acetylmuramoyl_amidase_3"/>
</dbReference>
<dbReference type="PANTHER" id="PTHR30404:SF0">
    <property type="entry name" value="N-ACETYLMURAMOYL-L-ALANINE AMIDASE AMIC"/>
    <property type="match status" value="1"/>
</dbReference>
<dbReference type="InterPro" id="IPR002508">
    <property type="entry name" value="MurNAc-LAA_cat"/>
</dbReference>
<gene>
    <name evidence="5" type="ORF">EO244_12555</name>
</gene>
<comment type="caution">
    <text evidence="5">The sequence shown here is derived from an EMBL/GenBank/DDBJ whole genome shotgun (WGS) entry which is preliminary data.</text>
</comment>
<dbReference type="FunFam" id="3.40.630.40:FF:000005">
    <property type="entry name" value="N-acetylmuramoyl-L-alanine amidase (AmiA)"/>
    <property type="match status" value="1"/>
</dbReference>
<keyword evidence="3" id="KW-0378">Hydrolase</keyword>
<evidence type="ECO:0000259" key="4">
    <source>
        <dbReference type="SMART" id="SM00646"/>
    </source>
</evidence>
<evidence type="ECO:0000256" key="3">
    <source>
        <dbReference type="ARBA" id="ARBA00022801"/>
    </source>
</evidence>
<dbReference type="GO" id="GO:0030288">
    <property type="term" value="C:outer membrane-bounded periplasmic space"/>
    <property type="evidence" value="ECO:0007669"/>
    <property type="project" value="TreeGrafter"/>
</dbReference>
<dbReference type="GO" id="GO:0009253">
    <property type="term" value="P:peptidoglycan catabolic process"/>
    <property type="evidence" value="ECO:0007669"/>
    <property type="project" value="InterPro"/>
</dbReference>
<evidence type="ECO:0000256" key="2">
    <source>
        <dbReference type="ARBA" id="ARBA00011901"/>
    </source>
</evidence>
<dbReference type="CDD" id="cd02696">
    <property type="entry name" value="MurNAc-LAA"/>
    <property type="match status" value="1"/>
</dbReference>
<comment type="catalytic activity">
    <reaction evidence="1">
        <text>Hydrolyzes the link between N-acetylmuramoyl residues and L-amino acid residues in certain cell-wall glycopeptides.</text>
        <dbReference type="EC" id="3.5.1.28"/>
    </reaction>
</comment>
<name>A0A4Q1JKX7_9BACT</name>
<protein>
    <recommendedName>
        <fullName evidence="2">N-acetylmuramoyl-L-alanine amidase</fullName>
        <ecNumber evidence="2">3.5.1.28</ecNumber>
    </recommendedName>
</protein>
<accession>A0A4Q1JKX7</accession>
<dbReference type="AlphaFoldDB" id="A0A4Q1JKX7"/>
<dbReference type="Gene3D" id="3.40.630.40">
    <property type="entry name" value="Zn-dependent exopeptidases"/>
    <property type="match status" value="1"/>
</dbReference>
<dbReference type="GO" id="GO:0008745">
    <property type="term" value="F:N-acetylmuramoyl-L-alanine amidase activity"/>
    <property type="evidence" value="ECO:0007669"/>
    <property type="project" value="UniProtKB-EC"/>
</dbReference>